<accession>F4D4D9</accession>
<evidence type="ECO:0000313" key="2">
    <source>
        <dbReference type="EMBL" id="AEE69926.1"/>
    </source>
</evidence>
<dbReference type="AlphaFoldDB" id="F4D4D9"/>
<proteinExistence type="predicted"/>
<sequence length="91" mass="10813">MRNLNQLRKESMKLVLAKNTRKSDAKSVELEDLYHKFSEDKRSIFYFAPTNAHKDMLKAVDFFKEKGHTAYLDEVRVSSDEKDFLYELHII</sequence>
<gene>
    <name evidence="2" type="ORF">HMPREF0462_0321</name>
</gene>
<evidence type="ECO:0000313" key="3">
    <source>
        <dbReference type="Proteomes" id="UP000008459"/>
    </source>
</evidence>
<dbReference type="HOGENOM" id="CLU_173845_0_0_7"/>
<feature type="domain" description="HP0268" evidence="1">
    <location>
        <begin position="12"/>
        <end position="91"/>
    </location>
</feature>
<dbReference type="Proteomes" id="UP000008459">
    <property type="component" value="Chromosome"/>
</dbReference>
<evidence type="ECO:0000259" key="1">
    <source>
        <dbReference type="Pfam" id="PF18618"/>
    </source>
</evidence>
<dbReference type="InterPro" id="IPR040748">
    <property type="entry name" value="HP0268"/>
</dbReference>
<protein>
    <recommendedName>
        <fullName evidence="1">HP0268 domain-containing protein</fullName>
    </recommendedName>
</protein>
<dbReference type="PATRIC" id="fig|585538.3.peg.333"/>
<reference evidence="2 3" key="1">
    <citation type="submission" date="2011-03" db="EMBL/GenBank/DDBJ databases">
        <authorList>
            <person name="Muzny D."/>
            <person name="Qin X."/>
            <person name="Deng J."/>
            <person name="Jiang H."/>
            <person name="Liu Y."/>
            <person name="Qu J."/>
            <person name="Song X.-Z."/>
            <person name="Zhang L."/>
            <person name="Thornton R."/>
            <person name="Coyle M."/>
            <person name="Francisco L."/>
            <person name="Jackson L."/>
            <person name="Javaid M."/>
            <person name="Korchina V."/>
            <person name="Kovar C."/>
            <person name="Mata R."/>
            <person name="Mathew T."/>
            <person name="Ngo R."/>
            <person name="Nguyen L."/>
            <person name="Nguyen N."/>
            <person name="Okwuonu G."/>
            <person name="Ongeri F."/>
            <person name="Pham C."/>
            <person name="Simmons D."/>
            <person name="Wilczek-Boney K."/>
            <person name="Hale W."/>
            <person name="Jakkamsetti A."/>
            <person name="Pham P."/>
            <person name="Ruth R."/>
            <person name="San Lucas F."/>
            <person name="Warren J."/>
            <person name="Zhang J."/>
            <person name="Zhao Z."/>
            <person name="Zhou C."/>
            <person name="Zhu D."/>
            <person name="Lee S."/>
            <person name="Bess C."/>
            <person name="Blankenburg K."/>
            <person name="Forbes L."/>
            <person name="Fu Q."/>
            <person name="Gubbala S."/>
            <person name="Hirani K."/>
            <person name="Jayaseelan J.C."/>
            <person name="Lara F."/>
            <person name="Munidasa M."/>
            <person name="Palculict T."/>
            <person name="Patil S."/>
            <person name="Pu L.-L."/>
            <person name="Saada N."/>
            <person name="Tang L."/>
            <person name="Weissenberger G."/>
            <person name="Zhu Y."/>
            <person name="Hemphill L."/>
            <person name="Shang Y."/>
            <person name="Youmans B."/>
            <person name="Ayvaz T."/>
            <person name="Ross M."/>
            <person name="Santibanez J."/>
            <person name="Aqrawi P."/>
            <person name="Gross S."/>
            <person name="Joshi V."/>
            <person name="Fowler G."/>
            <person name="Nazareth L."/>
            <person name="Reid J."/>
            <person name="Worley K."/>
            <person name="Petrosino J."/>
            <person name="Highlander S."/>
            <person name="Gibbs R."/>
            <person name="Gibbs R."/>
        </authorList>
    </citation>
    <scope>NUCLEOTIDE SEQUENCE [LARGE SCALE GENOMIC DNA]</scope>
    <source>
        <strain evidence="2 3">83</strain>
    </source>
</reference>
<dbReference type="Pfam" id="PF18618">
    <property type="entry name" value="HP0268"/>
    <property type="match status" value="1"/>
</dbReference>
<organism evidence="2 3">
    <name type="scientific">Helicobacter pylori 83</name>
    <dbReference type="NCBI Taxonomy" id="585538"/>
    <lineage>
        <taxon>Bacteria</taxon>
        <taxon>Pseudomonadati</taxon>
        <taxon>Campylobacterota</taxon>
        <taxon>Epsilonproteobacteria</taxon>
        <taxon>Campylobacterales</taxon>
        <taxon>Helicobacteraceae</taxon>
        <taxon>Helicobacter</taxon>
    </lineage>
</organism>
<name>F4D4D9_HELPX</name>
<dbReference type="KEGG" id="hpx:HMPREF0462_0321"/>
<dbReference type="EMBL" id="CP002605">
    <property type="protein sequence ID" value="AEE69926.1"/>
    <property type="molecule type" value="Genomic_DNA"/>
</dbReference>